<dbReference type="EMBL" id="CAJPIZ010006025">
    <property type="protein sequence ID" value="CAG2109151.1"/>
    <property type="molecule type" value="Genomic_DNA"/>
</dbReference>
<dbReference type="InterPro" id="IPR000008">
    <property type="entry name" value="C2_dom"/>
</dbReference>
<dbReference type="GO" id="GO:0071277">
    <property type="term" value="P:cellular response to calcium ion"/>
    <property type="evidence" value="ECO:0007669"/>
    <property type="project" value="TreeGrafter"/>
</dbReference>
<dbReference type="PANTHER" id="PTHR10857">
    <property type="entry name" value="COPINE"/>
    <property type="match status" value="1"/>
</dbReference>
<gene>
    <name evidence="14" type="ORF">OSB1V03_LOCUS9142</name>
</gene>
<feature type="compositionally biased region" description="Pro residues" evidence="12">
    <location>
        <begin position="658"/>
        <end position="669"/>
    </location>
</feature>
<dbReference type="Pfam" id="PF07002">
    <property type="entry name" value="Copine"/>
    <property type="match status" value="2"/>
</dbReference>
<comment type="subcellular location">
    <subcellularLocation>
        <location evidence="2">Cell membrane</location>
    </subcellularLocation>
    <subcellularLocation>
        <location evidence="3">Cytoplasm</location>
    </subcellularLocation>
    <subcellularLocation>
        <location evidence="1">Nucleus</location>
    </subcellularLocation>
</comment>
<evidence type="ECO:0000259" key="13">
    <source>
        <dbReference type="PROSITE" id="PS50004"/>
    </source>
</evidence>
<sequence length="776" mass="84419">MYGNSSVRLDTISGHSQKLAANSQIELSLSARKLVNRDITSKSDPQCIAYIRHGLSDKYIEIGRTEVIKDNLNPDWVKKFDIQFKFNESQQLKFEIWDVDPVSGNEFLGQMIVELAAILAANGGTYKQKLTTGGRHPRRFGGEMMIRAEELSANKQIALISFAATNLDKKDFMGKSDPYLTLSRANTDGTFSVVHKTEVIKNTLTPQWRAFNIKVQQLCGGDYERNIKVDCYDWDENSAHDLIGSFTTNLRRLSAGPSQQNLYECINADKKKRKGKSYQNSGVVKLNSISITQETTFLDYIRGGTQMHFAVAVDYTASNGDPRDPRSLHFLDYSGRPNQYEIALRSVGEVIKSYDTQGLYPSYGFGAKLPTGQYEIALRSVGEVIKSYDTQGLYPSYGFGAKLPTGQVSHLFPLNNNMSYPYCRGIDEIISCYKSTLSTITLHGPTNFAPIINNTASIASRFQDGKHYFVLLIITDGVISDMNETLDAIVNASSLCLSIIIIGVGNADFTSMDFLDGDGNTIVSHGKRAVRDIVQFVPLNRYVSGDWQQNQFELGRAVLAEIPTQFMQFMQSRGYKPGAAGQGSAVGIFPEPTGKESAPIYPSIPSQPPSAPTAHHQSYPQPAPSAPGSYPSNPSYPSGPPTNPTAPSAPSSYSNPSYPTPPSAYPPSGPNQYPSSGYPPSAPNPYPPSSGPNPYPPSGPNPYPPSGANPYAPSSAYPPSGPNPYPAPGSQYPPASGYPPSGPNPYPPTGAYKAVTGRVGIDSSGEFAVKRRRTEA</sequence>
<dbReference type="GO" id="GO:0046872">
    <property type="term" value="F:metal ion binding"/>
    <property type="evidence" value="ECO:0007669"/>
    <property type="project" value="UniProtKB-KW"/>
</dbReference>
<evidence type="ECO:0000256" key="8">
    <source>
        <dbReference type="ARBA" id="ARBA00022737"/>
    </source>
</evidence>
<keyword evidence="8" id="KW-0677">Repeat</keyword>
<evidence type="ECO:0000313" key="15">
    <source>
        <dbReference type="Proteomes" id="UP000759131"/>
    </source>
</evidence>
<keyword evidence="7" id="KW-0479">Metal-binding</keyword>
<dbReference type="AlphaFoldDB" id="A0A7R9KSP5"/>
<dbReference type="OrthoDB" id="5855668at2759"/>
<dbReference type="SMART" id="SM00239">
    <property type="entry name" value="C2"/>
    <property type="match status" value="2"/>
</dbReference>
<evidence type="ECO:0000256" key="3">
    <source>
        <dbReference type="ARBA" id="ARBA00004496"/>
    </source>
</evidence>
<feature type="compositionally biased region" description="Low complexity" evidence="12">
    <location>
        <begin position="708"/>
        <end position="718"/>
    </location>
</feature>
<protein>
    <recommendedName>
        <fullName evidence="13">C2 domain-containing protein</fullName>
    </recommendedName>
</protein>
<dbReference type="FunFam" id="2.60.40.150:FF:000042">
    <property type="entry name" value="Copine 3"/>
    <property type="match status" value="1"/>
</dbReference>
<evidence type="ECO:0000256" key="2">
    <source>
        <dbReference type="ARBA" id="ARBA00004236"/>
    </source>
</evidence>
<name>A0A7R9KSP5_9ACAR</name>
<dbReference type="CDD" id="cd04048">
    <property type="entry name" value="C2A_Copine"/>
    <property type="match status" value="1"/>
</dbReference>
<comment type="similarity">
    <text evidence="4">Belongs to the copine family.</text>
</comment>
<dbReference type="InterPro" id="IPR010734">
    <property type="entry name" value="Copine_C"/>
</dbReference>
<feature type="compositionally biased region" description="Pro residues" evidence="12">
    <location>
        <begin position="680"/>
        <end position="707"/>
    </location>
</feature>
<proteinExistence type="inferred from homology"/>
<dbReference type="SUPFAM" id="SSF53300">
    <property type="entry name" value="vWA-like"/>
    <property type="match status" value="1"/>
</dbReference>
<organism evidence="14">
    <name type="scientific">Medioppia subpectinata</name>
    <dbReference type="NCBI Taxonomy" id="1979941"/>
    <lineage>
        <taxon>Eukaryota</taxon>
        <taxon>Metazoa</taxon>
        <taxon>Ecdysozoa</taxon>
        <taxon>Arthropoda</taxon>
        <taxon>Chelicerata</taxon>
        <taxon>Arachnida</taxon>
        <taxon>Acari</taxon>
        <taxon>Acariformes</taxon>
        <taxon>Sarcoptiformes</taxon>
        <taxon>Oribatida</taxon>
        <taxon>Brachypylina</taxon>
        <taxon>Oppioidea</taxon>
        <taxon>Oppiidae</taxon>
        <taxon>Medioppia</taxon>
    </lineage>
</organism>
<dbReference type="PANTHER" id="PTHR10857:SF106">
    <property type="entry name" value="C2 DOMAIN-CONTAINING PROTEIN"/>
    <property type="match status" value="1"/>
</dbReference>
<evidence type="ECO:0000256" key="6">
    <source>
        <dbReference type="ARBA" id="ARBA00022490"/>
    </source>
</evidence>
<keyword evidence="5" id="KW-1003">Cell membrane</keyword>
<feature type="domain" description="C2" evidence="13">
    <location>
        <begin position="3"/>
        <end position="130"/>
    </location>
</feature>
<feature type="region of interest" description="Disordered" evidence="12">
    <location>
        <begin position="580"/>
        <end position="752"/>
    </location>
</feature>
<dbReference type="PROSITE" id="PS50004">
    <property type="entry name" value="C2"/>
    <property type="match status" value="2"/>
</dbReference>
<evidence type="ECO:0000256" key="12">
    <source>
        <dbReference type="SAM" id="MobiDB-lite"/>
    </source>
</evidence>
<feature type="compositionally biased region" description="Pro residues" evidence="12">
    <location>
        <begin position="736"/>
        <end position="748"/>
    </location>
</feature>
<dbReference type="GO" id="GO:0005634">
    <property type="term" value="C:nucleus"/>
    <property type="evidence" value="ECO:0007669"/>
    <property type="project" value="UniProtKB-SubCell"/>
</dbReference>
<keyword evidence="10" id="KW-0472">Membrane</keyword>
<dbReference type="Proteomes" id="UP000759131">
    <property type="component" value="Unassembled WGS sequence"/>
</dbReference>
<dbReference type="InterPro" id="IPR037768">
    <property type="entry name" value="C2B_Copine"/>
</dbReference>
<evidence type="ECO:0000256" key="10">
    <source>
        <dbReference type="ARBA" id="ARBA00023136"/>
    </source>
</evidence>
<evidence type="ECO:0000256" key="9">
    <source>
        <dbReference type="ARBA" id="ARBA00022837"/>
    </source>
</evidence>
<evidence type="ECO:0000256" key="7">
    <source>
        <dbReference type="ARBA" id="ARBA00022723"/>
    </source>
</evidence>
<dbReference type="CDD" id="cd04047">
    <property type="entry name" value="C2B_Copine"/>
    <property type="match status" value="1"/>
</dbReference>
<keyword evidence="11" id="KW-0539">Nucleus</keyword>
<reference evidence="14" key="1">
    <citation type="submission" date="2020-11" db="EMBL/GenBank/DDBJ databases">
        <authorList>
            <person name="Tran Van P."/>
        </authorList>
    </citation>
    <scope>NUCLEOTIDE SEQUENCE</scope>
</reference>
<dbReference type="SUPFAM" id="SSF49562">
    <property type="entry name" value="C2 domain (Calcium/lipid-binding domain, CaLB)"/>
    <property type="match status" value="2"/>
</dbReference>
<dbReference type="EMBL" id="OC860600">
    <property type="protein sequence ID" value="CAD7628721.1"/>
    <property type="molecule type" value="Genomic_DNA"/>
</dbReference>
<dbReference type="SMART" id="SM00327">
    <property type="entry name" value="VWA"/>
    <property type="match status" value="1"/>
</dbReference>
<evidence type="ECO:0000256" key="1">
    <source>
        <dbReference type="ARBA" id="ARBA00004123"/>
    </source>
</evidence>
<feature type="domain" description="C2" evidence="13">
    <location>
        <begin position="138"/>
        <end position="263"/>
    </location>
</feature>
<dbReference type="InterPro" id="IPR036465">
    <property type="entry name" value="vWFA_dom_sf"/>
</dbReference>
<dbReference type="InterPro" id="IPR002035">
    <property type="entry name" value="VWF_A"/>
</dbReference>
<feature type="compositionally biased region" description="Low complexity" evidence="12">
    <location>
        <begin position="626"/>
        <end position="636"/>
    </location>
</feature>
<keyword evidence="6" id="KW-0963">Cytoplasm</keyword>
<dbReference type="GO" id="GO:0005544">
    <property type="term" value="F:calcium-dependent phospholipid binding"/>
    <property type="evidence" value="ECO:0007669"/>
    <property type="project" value="InterPro"/>
</dbReference>
<accession>A0A7R9KSP5</accession>
<dbReference type="GO" id="GO:0005737">
    <property type="term" value="C:cytoplasm"/>
    <property type="evidence" value="ECO:0007669"/>
    <property type="project" value="UniProtKB-SubCell"/>
</dbReference>
<keyword evidence="9" id="KW-0106">Calcium</keyword>
<dbReference type="InterPro" id="IPR035892">
    <property type="entry name" value="C2_domain_sf"/>
</dbReference>
<dbReference type="Pfam" id="PF00168">
    <property type="entry name" value="C2"/>
    <property type="match status" value="2"/>
</dbReference>
<keyword evidence="15" id="KW-1185">Reference proteome</keyword>
<dbReference type="GO" id="GO:0032991">
    <property type="term" value="C:protein-containing complex"/>
    <property type="evidence" value="ECO:0007669"/>
    <property type="project" value="UniProtKB-ARBA"/>
</dbReference>
<feature type="compositionally biased region" description="Low complexity" evidence="12">
    <location>
        <begin position="645"/>
        <end position="657"/>
    </location>
</feature>
<evidence type="ECO:0000256" key="11">
    <source>
        <dbReference type="ARBA" id="ARBA00023242"/>
    </source>
</evidence>
<feature type="compositionally biased region" description="Low complexity" evidence="12">
    <location>
        <begin position="670"/>
        <end position="679"/>
    </location>
</feature>
<evidence type="ECO:0000256" key="4">
    <source>
        <dbReference type="ARBA" id="ARBA00009048"/>
    </source>
</evidence>
<dbReference type="InterPro" id="IPR045052">
    <property type="entry name" value="Copine"/>
</dbReference>
<dbReference type="GO" id="GO:0005886">
    <property type="term" value="C:plasma membrane"/>
    <property type="evidence" value="ECO:0007669"/>
    <property type="project" value="UniProtKB-SubCell"/>
</dbReference>
<evidence type="ECO:0000256" key="5">
    <source>
        <dbReference type="ARBA" id="ARBA00022475"/>
    </source>
</evidence>
<dbReference type="Gene3D" id="2.60.40.150">
    <property type="entry name" value="C2 domain"/>
    <property type="match status" value="2"/>
</dbReference>
<evidence type="ECO:0000313" key="14">
    <source>
        <dbReference type="EMBL" id="CAD7628721.1"/>
    </source>
</evidence>